<evidence type="ECO:0000256" key="3">
    <source>
        <dbReference type="ARBA" id="ARBA00022723"/>
    </source>
</evidence>
<proteinExistence type="inferred from homology"/>
<dbReference type="Proteomes" id="UP000008068">
    <property type="component" value="Unassembled WGS sequence"/>
</dbReference>
<keyword evidence="6 8" id="KW-0810">Translation regulation</keyword>
<dbReference type="STRING" id="135651.G0N9Q2"/>
<evidence type="ECO:0000256" key="4">
    <source>
        <dbReference type="ARBA" id="ARBA00022771"/>
    </source>
</evidence>
<keyword evidence="5" id="KW-0862">Zinc</keyword>
<name>G0N9Q2_CAEBE</name>
<gene>
    <name evidence="10" type="ORF">CAEBREN_32839</name>
</gene>
<sequence length="258" mass="29641">MSLDTPSNFSSSDTSDEFDDDVLYFIEDEPFRFETPLPTFDAFEHDMANNELVEFGTSLFPLTPISDSQRRPDTSTSSIFSFITETRKTPPPAESLRLPTFVAPENSSFFGSESDSEVKLFTQFRDWMYKCSPRGTFASVSAEEIEKNPREIRTTHGLPSLFKRREYGCGYCRSTGVMRWESHTKRNCAQLRALAPCKICGASGEMNHTETYCPMKPSVNLSLEKEFEETSENESFQRSRQHFHKYSKWINMIYSSSD</sequence>
<feature type="domain" description="Nanos-type" evidence="9">
    <location>
        <begin position="168"/>
        <end position="215"/>
    </location>
</feature>
<evidence type="ECO:0000313" key="11">
    <source>
        <dbReference type="Proteomes" id="UP000008068"/>
    </source>
</evidence>
<evidence type="ECO:0000256" key="6">
    <source>
        <dbReference type="ARBA" id="ARBA00022845"/>
    </source>
</evidence>
<dbReference type="GO" id="GO:0008270">
    <property type="term" value="F:zinc ion binding"/>
    <property type="evidence" value="ECO:0007669"/>
    <property type="project" value="UniProtKB-KW"/>
</dbReference>
<organism evidence="11">
    <name type="scientific">Caenorhabditis brenneri</name>
    <name type="common">Nematode worm</name>
    <dbReference type="NCBI Taxonomy" id="135651"/>
    <lineage>
        <taxon>Eukaryota</taxon>
        <taxon>Metazoa</taxon>
        <taxon>Ecdysozoa</taxon>
        <taxon>Nematoda</taxon>
        <taxon>Chromadorea</taxon>
        <taxon>Rhabditida</taxon>
        <taxon>Rhabditina</taxon>
        <taxon>Rhabditomorpha</taxon>
        <taxon>Rhabditoidea</taxon>
        <taxon>Rhabditidae</taxon>
        <taxon>Peloderinae</taxon>
        <taxon>Caenorhabditis</taxon>
    </lineage>
</organism>
<keyword evidence="3" id="KW-0479">Metal-binding</keyword>
<evidence type="ECO:0000256" key="7">
    <source>
        <dbReference type="ARBA" id="ARBA00022884"/>
    </source>
</evidence>
<reference evidence="11" key="1">
    <citation type="submission" date="2011-07" db="EMBL/GenBank/DDBJ databases">
        <authorList>
            <consortium name="Caenorhabditis brenneri Sequencing and Analysis Consortium"/>
            <person name="Wilson R.K."/>
        </authorList>
    </citation>
    <scope>NUCLEOTIDE SEQUENCE [LARGE SCALE GENOMIC DNA]</scope>
    <source>
        <strain evidence="11">PB2801</strain>
    </source>
</reference>
<keyword evidence="4 8" id="KW-0863">Zinc-finger</keyword>
<keyword evidence="7 8" id="KW-0694">RNA-binding</keyword>
<dbReference type="PANTHER" id="PTHR12887">
    <property type="entry name" value="NANOS PROTEIN"/>
    <property type="match status" value="1"/>
</dbReference>
<accession>G0N9Q2</accession>
<evidence type="ECO:0000256" key="8">
    <source>
        <dbReference type="PROSITE-ProRule" id="PRU00855"/>
    </source>
</evidence>
<dbReference type="HOGENOM" id="CLU_1062577_0_0_1"/>
<evidence type="ECO:0000313" key="10">
    <source>
        <dbReference type="EMBL" id="EGT55749.1"/>
    </source>
</evidence>
<evidence type="ECO:0000256" key="5">
    <source>
        <dbReference type="ARBA" id="ARBA00022833"/>
    </source>
</evidence>
<keyword evidence="2" id="KW-0963">Cytoplasm</keyword>
<dbReference type="GO" id="GO:0005737">
    <property type="term" value="C:cytoplasm"/>
    <property type="evidence" value="ECO:0007669"/>
    <property type="project" value="UniProtKB-SubCell"/>
</dbReference>
<dbReference type="PROSITE" id="PS51522">
    <property type="entry name" value="ZF_NANOS"/>
    <property type="match status" value="1"/>
</dbReference>
<dbReference type="AlphaFoldDB" id="G0N9Q2"/>
<dbReference type="OrthoDB" id="5816686at2759"/>
<dbReference type="Gene3D" id="4.10.60.30">
    <property type="entry name" value="Nanos, RNA-binding domain"/>
    <property type="match status" value="1"/>
</dbReference>
<dbReference type="InterPro" id="IPR008705">
    <property type="entry name" value="Nanos/Xcar2"/>
</dbReference>
<protein>
    <recommendedName>
        <fullName evidence="9">Nanos-type domain-containing protein</fullName>
    </recommendedName>
</protein>
<dbReference type="FunCoup" id="G0N9Q2">
    <property type="interactions" value="188"/>
</dbReference>
<comment type="similarity">
    <text evidence="8">Belongs to the nanos family.</text>
</comment>
<dbReference type="GO" id="GO:0003723">
    <property type="term" value="F:RNA binding"/>
    <property type="evidence" value="ECO:0007669"/>
    <property type="project" value="UniProtKB-UniRule"/>
</dbReference>
<dbReference type="InterPro" id="IPR024161">
    <property type="entry name" value="Znf_nanos-typ"/>
</dbReference>
<evidence type="ECO:0000256" key="1">
    <source>
        <dbReference type="ARBA" id="ARBA00004496"/>
    </source>
</evidence>
<dbReference type="GO" id="GO:0006417">
    <property type="term" value="P:regulation of translation"/>
    <property type="evidence" value="ECO:0007669"/>
    <property type="project" value="UniProtKB-UniRule"/>
</dbReference>
<dbReference type="EMBL" id="GL379852">
    <property type="protein sequence ID" value="EGT55749.1"/>
    <property type="molecule type" value="Genomic_DNA"/>
</dbReference>
<dbReference type="eggNOG" id="ENOG502SXY8">
    <property type="taxonomic scope" value="Eukaryota"/>
</dbReference>
<dbReference type="InParanoid" id="G0N9Q2"/>
<comment type="subcellular location">
    <subcellularLocation>
        <location evidence="1">Cytoplasm</location>
    </subcellularLocation>
</comment>
<evidence type="ECO:0000256" key="2">
    <source>
        <dbReference type="ARBA" id="ARBA00022490"/>
    </source>
</evidence>
<evidence type="ECO:0000259" key="9">
    <source>
        <dbReference type="PROSITE" id="PS51522"/>
    </source>
</evidence>
<keyword evidence="11" id="KW-1185">Reference proteome</keyword>
<dbReference type="InterPro" id="IPR038129">
    <property type="entry name" value="Nanos_sf"/>
</dbReference>